<accession>A0A4R6IC58</accession>
<dbReference type="SUPFAM" id="SSF109854">
    <property type="entry name" value="DinB/YfiT-like putative metalloenzymes"/>
    <property type="match status" value="1"/>
</dbReference>
<keyword evidence="3" id="KW-1185">Reference proteome</keyword>
<dbReference type="Pfam" id="PF12867">
    <property type="entry name" value="DinB_2"/>
    <property type="match status" value="1"/>
</dbReference>
<gene>
    <name evidence="2" type="ORF">CLV32_4420</name>
</gene>
<dbReference type="Gene3D" id="1.20.120.450">
    <property type="entry name" value="dinb family like domain"/>
    <property type="match status" value="1"/>
</dbReference>
<dbReference type="AlphaFoldDB" id="A0A4R6IC58"/>
<dbReference type="InterPro" id="IPR034660">
    <property type="entry name" value="DinB/YfiT-like"/>
</dbReference>
<evidence type="ECO:0000313" key="2">
    <source>
        <dbReference type="EMBL" id="TDO19181.1"/>
    </source>
</evidence>
<dbReference type="OrthoDB" id="9793216at2"/>
<dbReference type="Proteomes" id="UP000295499">
    <property type="component" value="Unassembled WGS sequence"/>
</dbReference>
<organism evidence="2 3">
    <name type="scientific">Pedobacter duraquae</name>
    <dbReference type="NCBI Taxonomy" id="425511"/>
    <lineage>
        <taxon>Bacteria</taxon>
        <taxon>Pseudomonadati</taxon>
        <taxon>Bacteroidota</taxon>
        <taxon>Sphingobacteriia</taxon>
        <taxon>Sphingobacteriales</taxon>
        <taxon>Sphingobacteriaceae</taxon>
        <taxon>Pedobacter</taxon>
    </lineage>
</organism>
<feature type="domain" description="DinB-like" evidence="1">
    <location>
        <begin position="44"/>
        <end position="162"/>
    </location>
</feature>
<dbReference type="EMBL" id="SNWM01000007">
    <property type="protein sequence ID" value="TDO19181.1"/>
    <property type="molecule type" value="Genomic_DNA"/>
</dbReference>
<evidence type="ECO:0000259" key="1">
    <source>
        <dbReference type="Pfam" id="PF12867"/>
    </source>
</evidence>
<dbReference type="InterPro" id="IPR024775">
    <property type="entry name" value="DinB-like"/>
</dbReference>
<comment type="caution">
    <text evidence="2">The sequence shown here is derived from an EMBL/GenBank/DDBJ whole genome shotgun (WGS) entry which is preliminary data.</text>
</comment>
<sequence>MNRPLPNEYPQWAERYISLVEDDVLEILERQAFEFPEYINSLVEKADYAYAPGKWTLKQLFGHMIDTERVFAFRITAFARGEKNAIPGFDEDEYVANAHFADRSLFSLSEEFGLLRKSNLYLFKSLNEAELGNVGNASGRDISVKAILFVTAGHVIHHTQIIKERYL</sequence>
<evidence type="ECO:0000313" key="3">
    <source>
        <dbReference type="Proteomes" id="UP000295499"/>
    </source>
</evidence>
<name>A0A4R6IC58_9SPHI</name>
<dbReference type="RefSeq" id="WP_133559025.1">
    <property type="nucleotide sequence ID" value="NZ_SNWM01000007.1"/>
</dbReference>
<reference evidence="2 3" key="1">
    <citation type="submission" date="2019-03" db="EMBL/GenBank/DDBJ databases">
        <title>Genomic Encyclopedia of Archaeal and Bacterial Type Strains, Phase II (KMG-II): from individual species to whole genera.</title>
        <authorList>
            <person name="Goeker M."/>
        </authorList>
    </citation>
    <scope>NUCLEOTIDE SEQUENCE [LARGE SCALE GENOMIC DNA]</scope>
    <source>
        <strain evidence="2 3">DSM 19034</strain>
    </source>
</reference>
<protein>
    <submittedName>
        <fullName evidence="2">DinB family protein</fullName>
    </submittedName>
</protein>
<proteinExistence type="predicted"/>